<reference evidence="3 8" key="1">
    <citation type="submission" date="2020-02" db="EMBL/GenBank/DDBJ databases">
        <authorList>
            <person name="Ferguson B K."/>
        </authorList>
    </citation>
    <scope>NUCLEOTIDE SEQUENCE [LARGE SCALE GENOMIC DNA]</scope>
</reference>
<dbReference type="EMBL" id="CADCXU010030682">
    <property type="protein sequence ID" value="CAB0017037.1"/>
    <property type="molecule type" value="Genomic_DNA"/>
</dbReference>
<sequence length="52" mass="5890">MLMAFAMVAGADFRPNGILRYSQWALPELKAVFWMSLGSTLIWWNAEAKSIV</sequence>
<evidence type="ECO:0000313" key="7">
    <source>
        <dbReference type="EMBL" id="CAB0020083.1"/>
    </source>
</evidence>
<dbReference type="Proteomes" id="UP000479000">
    <property type="component" value="Unassembled WGS sequence"/>
</dbReference>
<name>A0A6H5H974_9HEMI</name>
<keyword evidence="8" id="KW-1185">Reference proteome</keyword>
<evidence type="ECO:0000313" key="3">
    <source>
        <dbReference type="EMBL" id="CAB0010099.1"/>
    </source>
</evidence>
<dbReference type="EMBL" id="CADCXU010016082">
    <property type="protein sequence ID" value="CAB0005253.1"/>
    <property type="molecule type" value="Genomic_DNA"/>
</dbReference>
<dbReference type="EMBL" id="CADCXU010034925">
    <property type="protein sequence ID" value="CAB0020081.1"/>
    <property type="molecule type" value="Genomic_DNA"/>
</dbReference>
<dbReference type="EMBL" id="CADCXU010022762">
    <property type="protein sequence ID" value="CAB0010099.1"/>
    <property type="molecule type" value="Genomic_DNA"/>
</dbReference>
<feature type="non-terminal residue" evidence="3">
    <location>
        <position position="52"/>
    </location>
</feature>
<evidence type="ECO:0000313" key="2">
    <source>
        <dbReference type="EMBL" id="CAB0009034.1"/>
    </source>
</evidence>
<dbReference type="EMBL" id="CADCXU010023867">
    <property type="protein sequence ID" value="CAB0011203.1"/>
    <property type="molecule type" value="Genomic_DNA"/>
</dbReference>
<dbReference type="AlphaFoldDB" id="A0A6H5H974"/>
<accession>A0A6H5H974</accession>
<evidence type="ECO:0000313" key="8">
    <source>
        <dbReference type="Proteomes" id="UP000479000"/>
    </source>
</evidence>
<evidence type="ECO:0000313" key="5">
    <source>
        <dbReference type="EMBL" id="CAB0017037.1"/>
    </source>
</evidence>
<organism evidence="3 8">
    <name type="scientific">Nesidiocoris tenuis</name>
    <dbReference type="NCBI Taxonomy" id="355587"/>
    <lineage>
        <taxon>Eukaryota</taxon>
        <taxon>Metazoa</taxon>
        <taxon>Ecdysozoa</taxon>
        <taxon>Arthropoda</taxon>
        <taxon>Hexapoda</taxon>
        <taxon>Insecta</taxon>
        <taxon>Pterygota</taxon>
        <taxon>Neoptera</taxon>
        <taxon>Paraneoptera</taxon>
        <taxon>Hemiptera</taxon>
        <taxon>Heteroptera</taxon>
        <taxon>Panheteroptera</taxon>
        <taxon>Cimicomorpha</taxon>
        <taxon>Miridae</taxon>
        <taxon>Dicyphina</taxon>
        <taxon>Nesidiocoris</taxon>
    </lineage>
</organism>
<proteinExistence type="predicted"/>
<evidence type="ECO:0000313" key="6">
    <source>
        <dbReference type="EMBL" id="CAB0020081.1"/>
    </source>
</evidence>
<protein>
    <submittedName>
        <fullName evidence="3">Uncharacterized protein</fullName>
    </submittedName>
</protein>
<gene>
    <name evidence="1" type="ORF">NTEN_LOCUS10730</name>
    <name evidence="2" type="ORF">NTEN_LOCUS14221</name>
    <name evidence="3" type="ORF">NTEN_LOCUS15156</name>
    <name evidence="4" type="ORF">NTEN_LOCUS16196</name>
    <name evidence="5" type="ORF">NTEN_LOCUS21143</name>
    <name evidence="6" type="ORF">NTEN_LOCUS23692</name>
    <name evidence="7" type="ORF">NTEN_LOCUS23694</name>
</gene>
<dbReference type="EMBL" id="CADCXU010034927">
    <property type="protein sequence ID" value="CAB0020083.1"/>
    <property type="molecule type" value="Genomic_DNA"/>
</dbReference>
<evidence type="ECO:0000313" key="1">
    <source>
        <dbReference type="EMBL" id="CAB0005253.1"/>
    </source>
</evidence>
<evidence type="ECO:0000313" key="4">
    <source>
        <dbReference type="EMBL" id="CAB0011203.1"/>
    </source>
</evidence>
<dbReference type="EMBL" id="CADCXU010021346">
    <property type="protein sequence ID" value="CAB0009034.1"/>
    <property type="molecule type" value="Genomic_DNA"/>
</dbReference>